<keyword evidence="3" id="KW-0378">Hydrolase</keyword>
<dbReference type="SUPFAM" id="SSF88713">
    <property type="entry name" value="Glycoside hydrolase/deacetylase"/>
    <property type="match status" value="1"/>
</dbReference>
<sequence>MTASQMPDGAGPRADAARIDLVVTADDFGADEAVNEAVERAHRDGVLTAASLMVTGHAVDDAVARARRLPSLGVGLHLVLVDGQSALPPAPGRALADAQGRFYDNMALTGLRLAISPAARRELAAEIEAQFAAFARTGLPLDHVNAHKHFHVHPVIARMVVDAARRHGARAIRAPVEPGSPRGSARLAVAFARWLRARARRAGLAVPDRVFGLAESGRMDAGAMARAVAGLEGGLNEIYLHPATRDEWPGHAPGYRYRDEMEALLDPAVIAGVAKAGADLGPFARFAAAGAGLAGVGA</sequence>
<keyword evidence="2" id="KW-0479">Metal-binding</keyword>
<dbReference type="PANTHER" id="PTHR31609:SF1">
    <property type="entry name" value="CARBOHYDRATE DEACETYLASE"/>
    <property type="match status" value="1"/>
</dbReference>
<evidence type="ECO:0000313" key="7">
    <source>
        <dbReference type="Proteomes" id="UP001187221"/>
    </source>
</evidence>
<reference evidence="6 7" key="1">
    <citation type="submission" date="2023-06" db="EMBL/GenBank/DDBJ databases">
        <title>Draft genome sequence of Novosphingobium sp. strain IK01.</title>
        <authorList>
            <person name="Hatamoto M."/>
            <person name="Ikarashi T."/>
            <person name="Yamaguchi T."/>
        </authorList>
    </citation>
    <scope>NUCLEOTIDE SEQUENCE [LARGE SCALE GENOMIC DNA]</scope>
    <source>
        <strain evidence="6 7">IK01</strain>
    </source>
</reference>
<evidence type="ECO:0000256" key="2">
    <source>
        <dbReference type="ARBA" id="ARBA00022723"/>
    </source>
</evidence>
<keyword evidence="5" id="KW-0119">Carbohydrate metabolism</keyword>
<gene>
    <name evidence="6" type="primary">hpnK</name>
    <name evidence="6" type="ORF">NUTIK01_15950</name>
</gene>
<comment type="caution">
    <text evidence="6">The sequence shown here is derived from an EMBL/GenBank/DDBJ whole genome shotgun (WGS) entry which is preliminary data.</text>
</comment>
<keyword evidence="4" id="KW-0460">Magnesium</keyword>
<dbReference type="Pfam" id="PF04794">
    <property type="entry name" value="YdjC"/>
    <property type="match status" value="1"/>
</dbReference>
<dbReference type="InterPro" id="IPR017836">
    <property type="entry name" value="Hopanoid_biosynth-assoc_HpnK"/>
</dbReference>
<accession>A0ABQ6P6D7</accession>
<evidence type="ECO:0000256" key="4">
    <source>
        <dbReference type="ARBA" id="ARBA00022842"/>
    </source>
</evidence>
<name>A0ABQ6P6D7_9SPHN</name>
<dbReference type="Gene3D" id="3.20.20.370">
    <property type="entry name" value="Glycoside hydrolase/deacetylase"/>
    <property type="match status" value="1"/>
</dbReference>
<dbReference type="RefSeq" id="WP_317974583.1">
    <property type="nucleotide sequence ID" value="NZ_BTFW01000001.1"/>
</dbReference>
<evidence type="ECO:0000256" key="5">
    <source>
        <dbReference type="ARBA" id="ARBA00023277"/>
    </source>
</evidence>
<dbReference type="EMBL" id="BTFW01000001">
    <property type="protein sequence ID" value="GMM60818.1"/>
    <property type="molecule type" value="Genomic_DNA"/>
</dbReference>
<dbReference type="PANTHER" id="PTHR31609">
    <property type="entry name" value="YDJC DEACETYLASE FAMILY MEMBER"/>
    <property type="match status" value="1"/>
</dbReference>
<organism evidence="6 7">
    <name type="scientific">Novosphingobium pituita</name>
    <dbReference type="NCBI Taxonomy" id="3056842"/>
    <lineage>
        <taxon>Bacteria</taxon>
        <taxon>Pseudomonadati</taxon>
        <taxon>Pseudomonadota</taxon>
        <taxon>Alphaproteobacteria</taxon>
        <taxon>Sphingomonadales</taxon>
        <taxon>Sphingomonadaceae</taxon>
        <taxon>Novosphingobium</taxon>
    </lineage>
</organism>
<comment type="cofactor">
    <cofactor evidence="1">
        <name>Mg(2+)</name>
        <dbReference type="ChEBI" id="CHEBI:18420"/>
    </cofactor>
</comment>
<protein>
    <submittedName>
        <fullName evidence="6">Hopanoid biosynthesis-associated protein HpnK</fullName>
    </submittedName>
</protein>
<dbReference type="InterPro" id="IPR011330">
    <property type="entry name" value="Glyco_hydro/deAcase_b/a-brl"/>
</dbReference>
<dbReference type="InterPro" id="IPR006879">
    <property type="entry name" value="YdjC-like"/>
</dbReference>
<dbReference type="Proteomes" id="UP001187221">
    <property type="component" value="Unassembled WGS sequence"/>
</dbReference>
<keyword evidence="7" id="KW-1185">Reference proteome</keyword>
<evidence type="ECO:0000313" key="6">
    <source>
        <dbReference type="EMBL" id="GMM60818.1"/>
    </source>
</evidence>
<proteinExistence type="predicted"/>
<evidence type="ECO:0000256" key="1">
    <source>
        <dbReference type="ARBA" id="ARBA00001946"/>
    </source>
</evidence>
<evidence type="ECO:0000256" key="3">
    <source>
        <dbReference type="ARBA" id="ARBA00022801"/>
    </source>
</evidence>
<dbReference type="NCBIfam" id="TIGR03473">
    <property type="entry name" value="HpnK"/>
    <property type="match status" value="1"/>
</dbReference>